<evidence type="ECO:0000256" key="7">
    <source>
        <dbReference type="RuleBase" id="RU364068"/>
    </source>
</evidence>
<protein>
    <recommendedName>
        <fullName evidence="7">Inositol-1-monophosphatase</fullName>
        <ecNumber evidence="7">3.1.3.25</ecNumber>
    </recommendedName>
</protein>
<evidence type="ECO:0000256" key="4">
    <source>
        <dbReference type="ARBA" id="ARBA00022723"/>
    </source>
</evidence>
<evidence type="ECO:0000256" key="5">
    <source>
        <dbReference type="ARBA" id="ARBA00022801"/>
    </source>
</evidence>
<comment type="cofactor">
    <cofactor evidence="2 7">
        <name>Mg(2+)</name>
        <dbReference type="ChEBI" id="CHEBI:18420"/>
    </cofactor>
</comment>
<accession>A0ABZ2HRK3</accession>
<name>A0ABZ2HRK3_9RHOB</name>
<dbReference type="GO" id="GO:0016787">
    <property type="term" value="F:hydrolase activity"/>
    <property type="evidence" value="ECO:0007669"/>
    <property type="project" value="UniProtKB-KW"/>
</dbReference>
<dbReference type="PROSITE" id="PS00630">
    <property type="entry name" value="IMP_2"/>
    <property type="match status" value="1"/>
</dbReference>
<dbReference type="PANTHER" id="PTHR20854:SF4">
    <property type="entry name" value="INOSITOL-1-MONOPHOSPHATASE-RELATED"/>
    <property type="match status" value="1"/>
</dbReference>
<dbReference type="SUPFAM" id="SSF56655">
    <property type="entry name" value="Carbohydrate phosphatase"/>
    <property type="match status" value="1"/>
</dbReference>
<keyword evidence="4 7" id="KW-0479">Metal-binding</keyword>
<keyword evidence="6 7" id="KW-0460">Magnesium</keyword>
<dbReference type="InterPro" id="IPR000760">
    <property type="entry name" value="Inositol_monophosphatase-like"/>
</dbReference>
<dbReference type="InterPro" id="IPR020550">
    <property type="entry name" value="Inositol_monophosphatase_CS"/>
</dbReference>
<evidence type="ECO:0000313" key="8">
    <source>
        <dbReference type="EMBL" id="WWR47910.1"/>
    </source>
</evidence>
<dbReference type="Gene3D" id="3.30.540.10">
    <property type="entry name" value="Fructose-1,6-Bisphosphatase, subunit A, domain 1"/>
    <property type="match status" value="1"/>
</dbReference>
<dbReference type="InterPro" id="IPR033942">
    <property type="entry name" value="IMPase"/>
</dbReference>
<dbReference type="PRINTS" id="PR00377">
    <property type="entry name" value="IMPHPHTASES"/>
</dbReference>
<organism evidence="8 9">
    <name type="scientific">Roseovarius phycicola</name>
    <dbReference type="NCBI Taxonomy" id="3080976"/>
    <lineage>
        <taxon>Bacteria</taxon>
        <taxon>Pseudomonadati</taxon>
        <taxon>Pseudomonadota</taxon>
        <taxon>Alphaproteobacteria</taxon>
        <taxon>Rhodobacterales</taxon>
        <taxon>Roseobacteraceae</taxon>
        <taxon>Roseovarius</taxon>
    </lineage>
</organism>
<evidence type="ECO:0000256" key="2">
    <source>
        <dbReference type="ARBA" id="ARBA00001946"/>
    </source>
</evidence>
<dbReference type="PANTHER" id="PTHR20854">
    <property type="entry name" value="INOSITOL MONOPHOSPHATASE"/>
    <property type="match status" value="1"/>
</dbReference>
<reference evidence="8 9" key="1">
    <citation type="submission" date="2023-10" db="EMBL/GenBank/DDBJ databases">
        <title>Roseovarius strain S88 nov., isolated from a marine algae.</title>
        <authorList>
            <person name="Lee M.W."/>
            <person name="Lee J.K."/>
            <person name="Kim J.M."/>
            <person name="Choi D.G."/>
            <person name="Baek J.H."/>
            <person name="Bayburt H."/>
            <person name="Jung J.J."/>
            <person name="Han D.M."/>
            <person name="Jeon C.O."/>
        </authorList>
    </citation>
    <scope>NUCLEOTIDE SEQUENCE [LARGE SCALE GENOMIC DNA]</scope>
    <source>
        <strain evidence="8 9">S88</strain>
    </source>
</reference>
<dbReference type="PRINTS" id="PR01959">
    <property type="entry name" value="SBIMPHPHTASE"/>
</dbReference>
<dbReference type="Gene3D" id="3.40.190.80">
    <property type="match status" value="1"/>
</dbReference>
<dbReference type="CDD" id="cd01639">
    <property type="entry name" value="IMPase"/>
    <property type="match status" value="1"/>
</dbReference>
<proteinExistence type="inferred from homology"/>
<sequence length="263" mass="29008">MTGDDISFAKEVAQEAGKILIEYWHERKKLSVLCKAAGEFVSQADCASERYLRQRLLSAFPEDGWMGEETGTREAGPRRWIVDPLDGTTNFLRGLDHWAISIALEDAGELTLGVVHDPIRQETFSAQIGKGAWLNNEPVSVAQTRDMSHALFGTGVPFGAMTHIEDHASDIARLMPHCAGLRRMGAASLDLCYVATGRLDGFWERRLQLWDIAAGLVLLREAGAHVEGWRQDERPEESGTIVTAVPELFPAFSASLRYASQGV</sequence>
<dbReference type="InterPro" id="IPR022337">
    <property type="entry name" value="Inositol_monophosphatase_SuhB"/>
</dbReference>
<dbReference type="Proteomes" id="UP001364156">
    <property type="component" value="Chromosome"/>
</dbReference>
<comment type="catalytic activity">
    <reaction evidence="1 7">
        <text>a myo-inositol phosphate + H2O = myo-inositol + phosphate</text>
        <dbReference type="Rhea" id="RHEA:24056"/>
        <dbReference type="ChEBI" id="CHEBI:15377"/>
        <dbReference type="ChEBI" id="CHEBI:17268"/>
        <dbReference type="ChEBI" id="CHEBI:43474"/>
        <dbReference type="ChEBI" id="CHEBI:84139"/>
        <dbReference type="EC" id="3.1.3.25"/>
    </reaction>
</comment>
<dbReference type="RefSeq" id="WP_338550740.1">
    <property type="nucleotide sequence ID" value="NZ_CP146069.1"/>
</dbReference>
<evidence type="ECO:0000313" key="9">
    <source>
        <dbReference type="Proteomes" id="UP001364156"/>
    </source>
</evidence>
<gene>
    <name evidence="8" type="ORF">RZ517_07000</name>
</gene>
<dbReference type="PROSITE" id="PS00629">
    <property type="entry name" value="IMP_1"/>
    <property type="match status" value="1"/>
</dbReference>
<dbReference type="EC" id="3.1.3.25" evidence="7"/>
<evidence type="ECO:0000256" key="6">
    <source>
        <dbReference type="ARBA" id="ARBA00022842"/>
    </source>
</evidence>
<dbReference type="InterPro" id="IPR020583">
    <property type="entry name" value="Inositol_monoP_metal-BS"/>
</dbReference>
<evidence type="ECO:0000256" key="1">
    <source>
        <dbReference type="ARBA" id="ARBA00001033"/>
    </source>
</evidence>
<keyword evidence="5 7" id="KW-0378">Hydrolase</keyword>
<comment type="similarity">
    <text evidence="3 7">Belongs to the inositol monophosphatase superfamily.</text>
</comment>
<evidence type="ECO:0000256" key="3">
    <source>
        <dbReference type="ARBA" id="ARBA00009759"/>
    </source>
</evidence>
<dbReference type="EMBL" id="CP146069">
    <property type="protein sequence ID" value="WWR47910.1"/>
    <property type="molecule type" value="Genomic_DNA"/>
</dbReference>
<dbReference type="Pfam" id="PF00459">
    <property type="entry name" value="Inositol_P"/>
    <property type="match status" value="1"/>
</dbReference>
<keyword evidence="9" id="KW-1185">Reference proteome</keyword>